<comment type="caution">
    <text evidence="2">The sequence shown here is derived from an EMBL/GenBank/DDBJ whole genome shotgun (WGS) entry which is preliminary data.</text>
</comment>
<accession>A0ABD0KG69</accession>
<sequence>MCGKAEENQKSGPSQTYLRAKPHNPLSQTYTLLKHPKTPGYFRFETRRQHGRLPLSWSCVHDGGRPPASRVTGRTSNGELVGPAGRYGHNITIDTTAASRQLSLRLQPTVCQRVGLMSYTSPSFHLFKVR</sequence>
<feature type="region of interest" description="Disordered" evidence="1">
    <location>
        <begin position="63"/>
        <end position="83"/>
    </location>
</feature>
<proteinExistence type="predicted"/>
<evidence type="ECO:0000256" key="1">
    <source>
        <dbReference type="SAM" id="MobiDB-lite"/>
    </source>
</evidence>
<evidence type="ECO:0000313" key="2">
    <source>
        <dbReference type="EMBL" id="KAK7486047.1"/>
    </source>
</evidence>
<feature type="region of interest" description="Disordered" evidence="1">
    <location>
        <begin position="1"/>
        <end position="31"/>
    </location>
</feature>
<organism evidence="2 3">
    <name type="scientific">Batillaria attramentaria</name>
    <dbReference type="NCBI Taxonomy" id="370345"/>
    <lineage>
        <taxon>Eukaryota</taxon>
        <taxon>Metazoa</taxon>
        <taxon>Spiralia</taxon>
        <taxon>Lophotrochozoa</taxon>
        <taxon>Mollusca</taxon>
        <taxon>Gastropoda</taxon>
        <taxon>Caenogastropoda</taxon>
        <taxon>Sorbeoconcha</taxon>
        <taxon>Cerithioidea</taxon>
        <taxon>Batillariidae</taxon>
        <taxon>Batillaria</taxon>
    </lineage>
</organism>
<protein>
    <submittedName>
        <fullName evidence="2">Uncharacterized protein</fullName>
    </submittedName>
</protein>
<keyword evidence="3" id="KW-1185">Reference proteome</keyword>
<reference evidence="2 3" key="1">
    <citation type="journal article" date="2023" name="Sci. Data">
        <title>Genome assembly of the Korean intertidal mud-creeper Batillaria attramentaria.</title>
        <authorList>
            <person name="Patra A.K."/>
            <person name="Ho P.T."/>
            <person name="Jun S."/>
            <person name="Lee S.J."/>
            <person name="Kim Y."/>
            <person name="Won Y.J."/>
        </authorList>
    </citation>
    <scope>NUCLEOTIDE SEQUENCE [LARGE SCALE GENOMIC DNA]</scope>
    <source>
        <strain evidence="2">Wonlab-2016</strain>
    </source>
</reference>
<dbReference type="AlphaFoldDB" id="A0ABD0KG69"/>
<dbReference type="EMBL" id="JACVVK020000184">
    <property type="protein sequence ID" value="KAK7486047.1"/>
    <property type="molecule type" value="Genomic_DNA"/>
</dbReference>
<evidence type="ECO:0000313" key="3">
    <source>
        <dbReference type="Proteomes" id="UP001519460"/>
    </source>
</evidence>
<dbReference type="Proteomes" id="UP001519460">
    <property type="component" value="Unassembled WGS sequence"/>
</dbReference>
<name>A0ABD0KG69_9CAEN</name>
<gene>
    <name evidence="2" type="ORF">BaRGS_00022656</name>
</gene>